<accession>D7BLH7</accession>
<protein>
    <submittedName>
        <fullName evidence="1">Uncharacterized protein</fullName>
    </submittedName>
</protein>
<dbReference type="NCBIfam" id="NF038356">
    <property type="entry name" value="actino_DLW39"/>
    <property type="match status" value="1"/>
</dbReference>
<dbReference type="HOGENOM" id="CLU_213427_2_0_11"/>
<dbReference type="AlphaFoldDB" id="D7BLH7"/>
<evidence type="ECO:0000313" key="1">
    <source>
        <dbReference type="EMBL" id="ADH91776.1"/>
    </source>
</evidence>
<dbReference type="EMBL" id="CP002045">
    <property type="protein sequence ID" value="ADH91776.1"/>
    <property type="molecule type" value="Genomic_DNA"/>
</dbReference>
<dbReference type="Proteomes" id="UP000000376">
    <property type="component" value="Chromosome"/>
</dbReference>
<sequence>MKKFVLFSLVLVGGYAFFLRASETMQRQAMWQSVTDPVE</sequence>
<proteinExistence type="predicted"/>
<organism evidence="1 2">
    <name type="scientific">Arcanobacterium haemolyticum (strain ATCC 9345 / DSM 20595 / CCM 5947 / CCUG 17215 / LMG 16163 / NBRC 15585 / NCTC 8452 / 11018)</name>
    <dbReference type="NCBI Taxonomy" id="644284"/>
    <lineage>
        <taxon>Bacteria</taxon>
        <taxon>Bacillati</taxon>
        <taxon>Actinomycetota</taxon>
        <taxon>Actinomycetes</taxon>
        <taxon>Actinomycetales</taxon>
        <taxon>Actinomycetaceae</taxon>
        <taxon>Arcanobacterium</taxon>
    </lineage>
</organism>
<dbReference type="InterPro" id="IPR047990">
    <property type="entry name" value="DLW39-like"/>
</dbReference>
<name>D7BLH7_ARCHD</name>
<dbReference type="KEGG" id="ahe:Arch_0008"/>
<evidence type="ECO:0000313" key="2">
    <source>
        <dbReference type="Proteomes" id="UP000000376"/>
    </source>
</evidence>
<reference evidence="1 2" key="1">
    <citation type="journal article" date="2010" name="Stand. Genomic Sci.">
        <title>Complete genome sequence of Arcanobacterium haemolyticum type strain (11018).</title>
        <authorList>
            <person name="Yasawong M."/>
            <person name="Teshima H."/>
            <person name="Lapidus A."/>
            <person name="Nolan M."/>
            <person name="Lucas S."/>
            <person name="Glavina Del Rio T."/>
            <person name="Tice H."/>
            <person name="Cheng J."/>
            <person name="Bruce D."/>
            <person name="Detter C."/>
            <person name="Tapia R."/>
            <person name="Han C."/>
            <person name="Goodwin L."/>
            <person name="Pitluck S."/>
            <person name="Liolios K."/>
            <person name="Ivanova N."/>
            <person name="Mavromatis K."/>
            <person name="Mikhailova N."/>
            <person name="Pati A."/>
            <person name="Chen A."/>
            <person name="Palaniappan K."/>
            <person name="Land M."/>
            <person name="Hauser L."/>
            <person name="Chang Y."/>
            <person name="Jeffries C."/>
            <person name="Rohde M."/>
            <person name="Sikorski J."/>
            <person name="Pukall R."/>
            <person name="Goker M."/>
            <person name="Woyke T."/>
            <person name="Bristow J."/>
            <person name="Eisen J."/>
            <person name="Markowitz V."/>
            <person name="Hugenholtz P."/>
            <person name="Kyrpides N."/>
            <person name="Klenk H."/>
        </authorList>
    </citation>
    <scope>NUCLEOTIDE SEQUENCE [LARGE SCALE GENOMIC DNA]</scope>
    <source>
        <strain evidence="2">ATCC 9345 / DSM 20595 / CCUG 17215 / LMG 16163 / NBRC 15585 / NCTC 8452 / 11018</strain>
    </source>
</reference>
<keyword evidence="2" id="KW-1185">Reference proteome</keyword>
<dbReference type="RefSeq" id="WP_013169274.1">
    <property type="nucleotide sequence ID" value="NC_014218.1"/>
</dbReference>
<gene>
    <name evidence="1" type="ordered locus">Arch_0008</name>
</gene>